<evidence type="ECO:0000256" key="1">
    <source>
        <dbReference type="SAM" id="MobiDB-lite"/>
    </source>
</evidence>
<comment type="caution">
    <text evidence="3">The sequence shown here is derived from an EMBL/GenBank/DDBJ whole genome shotgun (WGS) entry which is preliminary data.</text>
</comment>
<reference evidence="3 4" key="1">
    <citation type="submission" date="2012-06" db="EMBL/GenBank/DDBJ databases">
        <title>The Genome Sequence of Aeromonas hydrophila SSU.</title>
        <authorList>
            <consortium name="The Broad Institute Genome Sequencing Platform"/>
            <person name="Earl A."/>
            <person name="Ward D."/>
            <person name="Feldgarden M."/>
            <person name="Gevers D."/>
            <person name="Chopra A."/>
            <person name="Walker B."/>
            <person name="Young S.K."/>
            <person name="Zeng Q."/>
            <person name="Gargeya S."/>
            <person name="Fitzgerald M."/>
            <person name="Haas B."/>
            <person name="Abouelleil A."/>
            <person name="Alvarado L."/>
            <person name="Arachchi H.M."/>
            <person name="Berlin A.M."/>
            <person name="Chapman S.B."/>
            <person name="Goldberg J."/>
            <person name="Griggs A."/>
            <person name="Gujja S."/>
            <person name="Hansen M."/>
            <person name="Howarth C."/>
            <person name="Imamovic A."/>
            <person name="Larimer J."/>
            <person name="McCowan C."/>
            <person name="Montmayeur A."/>
            <person name="Murphy C."/>
            <person name="Neiman D."/>
            <person name="Pearson M."/>
            <person name="Priest M."/>
            <person name="Roberts A."/>
            <person name="Saif S."/>
            <person name="Shea T."/>
            <person name="Sisk P."/>
            <person name="Sykes S."/>
            <person name="Wortman J."/>
            <person name="Nusbaum C."/>
            <person name="Birren B."/>
        </authorList>
    </citation>
    <scope>NUCLEOTIDE SEQUENCE [LARGE SCALE GENOMIC DNA]</scope>
    <source>
        <strain evidence="3 4">SSU</strain>
    </source>
</reference>
<keyword evidence="4" id="KW-1185">Reference proteome</keyword>
<dbReference type="Proteomes" id="UP000005149">
    <property type="component" value="Unassembled WGS sequence"/>
</dbReference>
<sequence>MNRTTSLLLPLLLVAGAALAAPQYEEEGGTAFSVDALTFTLDWDDKQFGWSSTNCFEPGMNDGTQTPCRESRVSFDDEEHRNDPPGSNQMPATQGTGQ</sequence>
<gene>
    <name evidence="3" type="ORF">HMPREF1171_04275</name>
</gene>
<feature type="compositionally biased region" description="Basic and acidic residues" evidence="1">
    <location>
        <begin position="69"/>
        <end position="83"/>
    </location>
</feature>
<dbReference type="PATRIC" id="fig|1073377.4.peg.4336"/>
<accession>K1J307</accession>
<keyword evidence="2" id="KW-0732">Signal</keyword>
<protein>
    <submittedName>
        <fullName evidence="3">Uncharacterized protein</fullName>
    </submittedName>
</protein>
<evidence type="ECO:0000256" key="2">
    <source>
        <dbReference type="SAM" id="SignalP"/>
    </source>
</evidence>
<dbReference type="HOGENOM" id="CLU_2353599_0_0_6"/>
<evidence type="ECO:0000313" key="3">
    <source>
        <dbReference type="EMBL" id="EKB25985.1"/>
    </source>
</evidence>
<evidence type="ECO:0000313" key="4">
    <source>
        <dbReference type="Proteomes" id="UP000005149"/>
    </source>
</evidence>
<organism evidence="3 4">
    <name type="scientific">Aeromonas dhakensis</name>
    <dbReference type="NCBI Taxonomy" id="196024"/>
    <lineage>
        <taxon>Bacteria</taxon>
        <taxon>Pseudomonadati</taxon>
        <taxon>Pseudomonadota</taxon>
        <taxon>Gammaproteobacteria</taxon>
        <taxon>Aeromonadales</taxon>
        <taxon>Aeromonadaceae</taxon>
        <taxon>Aeromonas</taxon>
    </lineage>
</organism>
<proteinExistence type="predicted"/>
<dbReference type="EMBL" id="AGWR01000040">
    <property type="protein sequence ID" value="EKB25985.1"/>
    <property type="molecule type" value="Genomic_DNA"/>
</dbReference>
<feature type="compositionally biased region" description="Polar residues" evidence="1">
    <location>
        <begin position="85"/>
        <end position="98"/>
    </location>
</feature>
<name>K1J307_9GAMM</name>
<feature type="region of interest" description="Disordered" evidence="1">
    <location>
        <begin position="57"/>
        <end position="98"/>
    </location>
</feature>
<feature type="chain" id="PRO_5003845862" evidence="2">
    <location>
        <begin position="21"/>
        <end position="98"/>
    </location>
</feature>
<feature type="signal peptide" evidence="2">
    <location>
        <begin position="1"/>
        <end position="20"/>
    </location>
</feature>
<dbReference type="AlphaFoldDB" id="K1J307"/>